<dbReference type="PANTHER" id="PTHR37842:SF2">
    <property type="entry name" value="GYLCOSYL HYDROLASE 115 C-TERMINAL DOMAIN-CONTAINING PROTEIN"/>
    <property type="match status" value="1"/>
</dbReference>
<protein>
    <submittedName>
        <fullName evidence="1">Uncharacterized protein</fullName>
    </submittedName>
</protein>
<accession>A0ABT5FIR2</accession>
<proteinExistence type="predicted"/>
<keyword evidence="2" id="KW-1185">Reference proteome</keyword>
<dbReference type="EMBL" id="JAQOMS010000002">
    <property type="protein sequence ID" value="MDC2891089.1"/>
    <property type="molecule type" value="Genomic_DNA"/>
</dbReference>
<organism evidence="1 2">
    <name type="scientific">Psychrosphaera algicola</name>
    <dbReference type="NCBI Taxonomy" id="3023714"/>
    <lineage>
        <taxon>Bacteria</taxon>
        <taxon>Pseudomonadati</taxon>
        <taxon>Pseudomonadota</taxon>
        <taxon>Gammaproteobacteria</taxon>
        <taxon>Alteromonadales</taxon>
        <taxon>Pseudoalteromonadaceae</taxon>
        <taxon>Psychrosphaera</taxon>
    </lineage>
</organism>
<dbReference type="PANTHER" id="PTHR37842">
    <property type="match status" value="1"/>
</dbReference>
<dbReference type="RefSeq" id="WP_272182128.1">
    <property type="nucleotide sequence ID" value="NZ_JAQOMS010000002.1"/>
</dbReference>
<evidence type="ECO:0000313" key="1">
    <source>
        <dbReference type="EMBL" id="MDC2891089.1"/>
    </source>
</evidence>
<name>A0ABT5FIR2_9GAMM</name>
<gene>
    <name evidence="1" type="ORF">PN838_23040</name>
</gene>
<reference evidence="1 2" key="1">
    <citation type="submission" date="2023-01" db="EMBL/GenBank/DDBJ databases">
        <title>Psychrosphaera sp. nov., isolated from marine algae.</title>
        <authorList>
            <person name="Bayburt H."/>
            <person name="Choi B.J."/>
            <person name="Kim J.M."/>
            <person name="Choi D.G."/>
            <person name="Jeon C.O."/>
        </authorList>
    </citation>
    <scope>NUCLEOTIDE SEQUENCE [LARGE SCALE GENOMIC DNA]</scope>
    <source>
        <strain evidence="1 2">G1-22</strain>
    </source>
</reference>
<dbReference type="Proteomes" id="UP001528411">
    <property type="component" value="Unassembled WGS sequence"/>
</dbReference>
<comment type="caution">
    <text evidence="1">The sequence shown here is derived from an EMBL/GenBank/DDBJ whole genome shotgun (WGS) entry which is preliminary data.</text>
</comment>
<sequence length="138" mass="15074">MDQTHIGYTHWNNPPADVMPWLATSSPANVSDMGVAVEGTANVWPHIDRLVLDQFSPFGQKQRYIDVFNKGLMPFEFSATASKTWVTLSHNKGLLTNDTRILVGVDWAKAPKGELSATVFIKGTGWGGATVNISAFNP</sequence>
<evidence type="ECO:0000313" key="2">
    <source>
        <dbReference type="Proteomes" id="UP001528411"/>
    </source>
</evidence>